<dbReference type="Gene3D" id="1.10.10.250">
    <property type="entry name" value="Ribosomal protein L11, C-terminal domain"/>
    <property type="match status" value="1"/>
</dbReference>
<evidence type="ECO:0000313" key="2">
    <source>
        <dbReference type="Proteomes" id="UP000824469"/>
    </source>
</evidence>
<dbReference type="SUPFAM" id="SSF46906">
    <property type="entry name" value="Ribosomal protein L11, C-terminal domain"/>
    <property type="match status" value="1"/>
</dbReference>
<dbReference type="EMBL" id="JAHRHJ020000010">
    <property type="protein sequence ID" value="KAH9298208.1"/>
    <property type="molecule type" value="Genomic_DNA"/>
</dbReference>
<comment type="caution">
    <text evidence="1">The sequence shown here is derived from an EMBL/GenBank/DDBJ whole genome shotgun (WGS) entry which is preliminary data.</text>
</comment>
<accession>A0AA38FD45</accession>
<dbReference type="AlphaFoldDB" id="A0AA38FD45"/>
<sequence length="73" mass="8529">EPECDQKKMRNIKHTGNISLDDFIKIVKFVKCRYMEKHLVGYVKEMMGTIVSIRMNVEGKDPKDLQLEVDEGE</sequence>
<dbReference type="InterPro" id="IPR036769">
    <property type="entry name" value="Ribosomal_uL11_C_sf"/>
</dbReference>
<evidence type="ECO:0000313" key="1">
    <source>
        <dbReference type="EMBL" id="KAH9298208.1"/>
    </source>
</evidence>
<gene>
    <name evidence="1" type="ORF">KI387_029890</name>
</gene>
<feature type="non-terminal residue" evidence="1">
    <location>
        <position position="1"/>
    </location>
</feature>
<feature type="non-terminal residue" evidence="1">
    <location>
        <position position="73"/>
    </location>
</feature>
<proteinExistence type="predicted"/>
<protein>
    <submittedName>
        <fullName evidence="1">Uncharacterized protein</fullName>
    </submittedName>
</protein>
<reference evidence="1 2" key="1">
    <citation type="journal article" date="2021" name="Nat. Plants">
        <title>The Taxus genome provides insights into paclitaxel biosynthesis.</title>
        <authorList>
            <person name="Xiong X."/>
            <person name="Gou J."/>
            <person name="Liao Q."/>
            <person name="Li Y."/>
            <person name="Zhou Q."/>
            <person name="Bi G."/>
            <person name="Li C."/>
            <person name="Du R."/>
            <person name="Wang X."/>
            <person name="Sun T."/>
            <person name="Guo L."/>
            <person name="Liang H."/>
            <person name="Lu P."/>
            <person name="Wu Y."/>
            <person name="Zhang Z."/>
            <person name="Ro D.K."/>
            <person name="Shang Y."/>
            <person name="Huang S."/>
            <person name="Yan J."/>
        </authorList>
    </citation>
    <scope>NUCLEOTIDE SEQUENCE [LARGE SCALE GENOMIC DNA]</scope>
    <source>
        <strain evidence="1">Ta-2019</strain>
    </source>
</reference>
<dbReference type="OMA" id="KEMMGTI"/>
<dbReference type="Proteomes" id="UP000824469">
    <property type="component" value="Unassembled WGS sequence"/>
</dbReference>
<organism evidence="1 2">
    <name type="scientific">Taxus chinensis</name>
    <name type="common">Chinese yew</name>
    <name type="synonym">Taxus wallichiana var. chinensis</name>
    <dbReference type="NCBI Taxonomy" id="29808"/>
    <lineage>
        <taxon>Eukaryota</taxon>
        <taxon>Viridiplantae</taxon>
        <taxon>Streptophyta</taxon>
        <taxon>Embryophyta</taxon>
        <taxon>Tracheophyta</taxon>
        <taxon>Spermatophyta</taxon>
        <taxon>Pinopsida</taxon>
        <taxon>Pinidae</taxon>
        <taxon>Conifers II</taxon>
        <taxon>Cupressales</taxon>
        <taxon>Taxaceae</taxon>
        <taxon>Taxus</taxon>
    </lineage>
</organism>
<name>A0AA38FD45_TAXCH</name>
<keyword evidence="2" id="KW-1185">Reference proteome</keyword>